<evidence type="ECO:0000259" key="10">
    <source>
        <dbReference type="PROSITE" id="PS51935"/>
    </source>
</evidence>
<reference evidence="11 12" key="1">
    <citation type="journal article" date="2015" name="Genome Announc.">
        <title>Expanding the biotechnology potential of lactobacilli through comparative genomics of 213 strains and associated genera.</title>
        <authorList>
            <person name="Sun Z."/>
            <person name="Harris H.M."/>
            <person name="McCann A."/>
            <person name="Guo C."/>
            <person name="Argimon S."/>
            <person name="Zhang W."/>
            <person name="Yang X."/>
            <person name="Jeffery I.B."/>
            <person name="Cooney J.C."/>
            <person name="Kagawa T.F."/>
            <person name="Liu W."/>
            <person name="Song Y."/>
            <person name="Salvetti E."/>
            <person name="Wrobel A."/>
            <person name="Rasinkangas P."/>
            <person name="Parkhill J."/>
            <person name="Rea M.C."/>
            <person name="O'Sullivan O."/>
            <person name="Ritari J."/>
            <person name="Douillard F.P."/>
            <person name="Paul Ross R."/>
            <person name="Yang R."/>
            <person name="Briner A.E."/>
            <person name="Felis G.E."/>
            <person name="de Vos W.M."/>
            <person name="Barrangou R."/>
            <person name="Klaenhammer T.R."/>
            <person name="Caufield P.W."/>
            <person name="Cui Y."/>
            <person name="Zhang H."/>
            <person name="O'Toole P.W."/>
        </authorList>
    </citation>
    <scope>NUCLEOTIDE SEQUENCE [LARGE SCALE GENOMIC DNA]</scope>
    <source>
        <strain evidence="11 12">DSM 22408</strain>
    </source>
</reference>
<dbReference type="OrthoDB" id="1654978at2"/>
<feature type="region of interest" description="Disordered" evidence="7">
    <location>
        <begin position="247"/>
        <end position="288"/>
    </location>
</feature>
<dbReference type="Proteomes" id="UP000051500">
    <property type="component" value="Unassembled WGS sequence"/>
</dbReference>
<dbReference type="SUPFAM" id="SSF54001">
    <property type="entry name" value="Cysteine proteinases"/>
    <property type="match status" value="1"/>
</dbReference>
<dbReference type="InterPro" id="IPR000064">
    <property type="entry name" value="NLP_P60_dom"/>
</dbReference>
<evidence type="ECO:0000259" key="9">
    <source>
        <dbReference type="PROSITE" id="PS51782"/>
    </source>
</evidence>
<keyword evidence="12" id="KW-1185">Reference proteome</keyword>
<feature type="domain" description="LysM" evidence="9">
    <location>
        <begin position="91"/>
        <end position="136"/>
    </location>
</feature>
<dbReference type="EMBL" id="JQBZ01000011">
    <property type="protein sequence ID" value="KRN89543.1"/>
    <property type="molecule type" value="Genomic_DNA"/>
</dbReference>
<evidence type="ECO:0000256" key="6">
    <source>
        <dbReference type="ARBA" id="ARBA00022807"/>
    </source>
</evidence>
<dbReference type="InterPro" id="IPR051202">
    <property type="entry name" value="Peptidase_C40"/>
</dbReference>
<dbReference type="RefSeq" id="WP_027106652.1">
    <property type="nucleotide sequence ID" value="NZ_AUHP01000015.1"/>
</dbReference>
<evidence type="ECO:0000256" key="8">
    <source>
        <dbReference type="SAM" id="SignalP"/>
    </source>
</evidence>
<feature type="domain" description="LysM" evidence="9">
    <location>
        <begin position="201"/>
        <end position="249"/>
    </location>
</feature>
<dbReference type="PANTHER" id="PTHR47053:SF1">
    <property type="entry name" value="MUREIN DD-ENDOPEPTIDASE MEPH-RELATED"/>
    <property type="match status" value="1"/>
</dbReference>
<keyword evidence="6" id="KW-0788">Thiol protease</keyword>
<dbReference type="PROSITE" id="PS51782">
    <property type="entry name" value="LYSM"/>
    <property type="match status" value="3"/>
</dbReference>
<evidence type="ECO:0000256" key="2">
    <source>
        <dbReference type="ARBA" id="ARBA00022670"/>
    </source>
</evidence>
<keyword evidence="3 8" id="KW-0732">Signal</keyword>
<evidence type="ECO:0000313" key="12">
    <source>
        <dbReference type="Proteomes" id="UP000051500"/>
    </source>
</evidence>
<protein>
    <recommendedName>
        <fullName evidence="13">Cell wall-associated hydrolase</fullName>
    </recommendedName>
</protein>
<evidence type="ECO:0008006" key="13">
    <source>
        <dbReference type="Google" id="ProtNLM"/>
    </source>
</evidence>
<dbReference type="STRING" id="1122146.IV53_GL001221"/>
<dbReference type="eggNOG" id="COG0791">
    <property type="taxonomic scope" value="Bacteria"/>
</dbReference>
<dbReference type="Pfam" id="PF01476">
    <property type="entry name" value="LysM"/>
    <property type="match status" value="3"/>
</dbReference>
<evidence type="ECO:0000256" key="5">
    <source>
        <dbReference type="ARBA" id="ARBA00022801"/>
    </source>
</evidence>
<dbReference type="CDD" id="cd00118">
    <property type="entry name" value="LysM"/>
    <property type="match status" value="3"/>
</dbReference>
<evidence type="ECO:0000256" key="1">
    <source>
        <dbReference type="ARBA" id="ARBA00007074"/>
    </source>
</evidence>
<evidence type="ECO:0000256" key="3">
    <source>
        <dbReference type="ARBA" id="ARBA00022729"/>
    </source>
</evidence>
<comment type="caution">
    <text evidence="11">The sequence shown here is derived from an EMBL/GenBank/DDBJ whole genome shotgun (WGS) entry which is preliminary data.</text>
</comment>
<comment type="similarity">
    <text evidence="1">Belongs to the peptidase C40 family.</text>
</comment>
<proteinExistence type="inferred from homology"/>
<keyword evidence="5" id="KW-0378">Hydrolase</keyword>
<dbReference type="InterPro" id="IPR036779">
    <property type="entry name" value="LysM_dom_sf"/>
</dbReference>
<feature type="chain" id="PRO_5006419669" description="Cell wall-associated hydrolase" evidence="8">
    <location>
        <begin position="29"/>
        <end position="409"/>
    </location>
</feature>
<dbReference type="SUPFAM" id="SSF54106">
    <property type="entry name" value="LysM domain"/>
    <property type="match status" value="3"/>
</dbReference>
<dbReference type="InterPro" id="IPR038765">
    <property type="entry name" value="Papain-like_cys_pep_sf"/>
</dbReference>
<dbReference type="AlphaFoldDB" id="A0A0R2KTC6"/>
<dbReference type="PROSITE" id="PS51935">
    <property type="entry name" value="NLPC_P60"/>
    <property type="match status" value="1"/>
</dbReference>
<evidence type="ECO:0000313" key="11">
    <source>
        <dbReference type="EMBL" id="KRN89543.1"/>
    </source>
</evidence>
<dbReference type="InterPro" id="IPR018392">
    <property type="entry name" value="LysM"/>
</dbReference>
<dbReference type="GO" id="GO:0006508">
    <property type="term" value="P:proteolysis"/>
    <property type="evidence" value="ECO:0007669"/>
    <property type="project" value="UniProtKB-KW"/>
</dbReference>
<keyword evidence="2" id="KW-0645">Protease</keyword>
<accession>A0A0R2KTC6</accession>
<feature type="signal peptide" evidence="8">
    <location>
        <begin position="1"/>
        <end position="28"/>
    </location>
</feature>
<dbReference type="PATRIC" id="fig|1122146.4.peg.1258"/>
<evidence type="ECO:0000256" key="4">
    <source>
        <dbReference type="ARBA" id="ARBA00022737"/>
    </source>
</evidence>
<feature type="domain" description="NlpC/P60" evidence="10">
    <location>
        <begin position="292"/>
        <end position="409"/>
    </location>
</feature>
<dbReference type="eggNOG" id="COG1388">
    <property type="taxonomic scope" value="Bacteria"/>
</dbReference>
<sequence length="409" mass="43261">MNLKAKSLLIGSVGAAGLFLASAQNANADTLVKVNKNDTVWDFSQKYDVSIDSIEQANNIDQNTHIIITGQTLTIPSKDAATAPVASEKTTSVTVKAGDSLWALAKDYGTTVNDLRALNNMGADESLIKIGQTLQINGTVQTTPVAPAATTPVKEEVVQKEAAKPAPTVTPAQKEAPAKVAPAKVAPATKEAAPVVAANHVNYVVKSGDSLYNIAQDYGVTVASLREANKLGPTLQIGEKLVVNNPTKTPQKAAPAKKVQPKAQTVTPAARPAQPAKKAAVKPAVQPARHTTANGQAVVSIAQRYLGVPYVWAGESPAGFDCSGLVKYVFKQVGVNLPHYTVSQEGHGRYIDWRQAQPGDLYFWGSRGGSYHVAIATGNGNYIHAPQPGESVKYGSTRYFQPSFAIRVF</sequence>
<evidence type="ECO:0000256" key="7">
    <source>
        <dbReference type="SAM" id="MobiDB-lite"/>
    </source>
</evidence>
<dbReference type="Gene3D" id="3.10.350.10">
    <property type="entry name" value="LysM domain"/>
    <property type="match status" value="3"/>
</dbReference>
<dbReference type="GO" id="GO:0008234">
    <property type="term" value="F:cysteine-type peptidase activity"/>
    <property type="evidence" value="ECO:0007669"/>
    <property type="project" value="UniProtKB-KW"/>
</dbReference>
<dbReference type="PANTHER" id="PTHR47053">
    <property type="entry name" value="MUREIN DD-ENDOPEPTIDASE MEPH-RELATED"/>
    <property type="match status" value="1"/>
</dbReference>
<organism evidence="11 12">
    <name type="scientific">Ligilactobacillus ceti DSM 22408</name>
    <dbReference type="NCBI Taxonomy" id="1122146"/>
    <lineage>
        <taxon>Bacteria</taxon>
        <taxon>Bacillati</taxon>
        <taxon>Bacillota</taxon>
        <taxon>Bacilli</taxon>
        <taxon>Lactobacillales</taxon>
        <taxon>Lactobacillaceae</taxon>
        <taxon>Ligilactobacillus</taxon>
    </lineage>
</organism>
<dbReference type="Gene3D" id="3.90.1720.10">
    <property type="entry name" value="endopeptidase domain like (from Nostoc punctiforme)"/>
    <property type="match status" value="1"/>
</dbReference>
<keyword evidence="4" id="KW-0677">Repeat</keyword>
<name>A0A0R2KTC6_9LACO</name>
<gene>
    <name evidence="11" type="ORF">IV53_GL001221</name>
</gene>
<dbReference type="Pfam" id="PF00877">
    <property type="entry name" value="NLPC_P60"/>
    <property type="match status" value="1"/>
</dbReference>
<feature type="domain" description="LysM" evidence="9">
    <location>
        <begin position="30"/>
        <end position="75"/>
    </location>
</feature>
<dbReference type="SMART" id="SM00257">
    <property type="entry name" value="LysM"/>
    <property type="match status" value="3"/>
</dbReference>